<keyword evidence="3 4" id="KW-0040">ANK repeat</keyword>
<dbReference type="Pfam" id="PF12796">
    <property type="entry name" value="Ank_2"/>
    <property type="match status" value="1"/>
</dbReference>
<feature type="repeat" description="ANK" evidence="4">
    <location>
        <begin position="663"/>
        <end position="695"/>
    </location>
</feature>
<dbReference type="AlphaFoldDB" id="A0A813DEL4"/>
<dbReference type="PANTHER" id="PTHR24189">
    <property type="entry name" value="MYOTROPHIN"/>
    <property type="match status" value="1"/>
</dbReference>
<evidence type="ECO:0000313" key="6">
    <source>
        <dbReference type="EMBL" id="CAE8586326.1"/>
    </source>
</evidence>
<dbReference type="InterPro" id="IPR002048">
    <property type="entry name" value="EF_hand_dom"/>
</dbReference>
<dbReference type="PROSITE" id="PS50222">
    <property type="entry name" value="EF_HAND_2"/>
    <property type="match status" value="1"/>
</dbReference>
<dbReference type="InterPro" id="IPR002110">
    <property type="entry name" value="Ankyrin_rpt"/>
</dbReference>
<organism evidence="6 7">
    <name type="scientific">Polarella glacialis</name>
    <name type="common">Dinoflagellate</name>
    <dbReference type="NCBI Taxonomy" id="89957"/>
    <lineage>
        <taxon>Eukaryota</taxon>
        <taxon>Sar</taxon>
        <taxon>Alveolata</taxon>
        <taxon>Dinophyceae</taxon>
        <taxon>Suessiales</taxon>
        <taxon>Suessiaceae</taxon>
        <taxon>Polarella</taxon>
    </lineage>
</organism>
<gene>
    <name evidence="6" type="ORF">PGLA1383_LOCUS5201</name>
</gene>
<sequence length="775" mass="86023">MSGSPQQITSAFQNFDENGDGVISREELAALMAKLGGLSPRSLDQLLAAMDTSGDGNVNYREFVAFCFQDTSPANVARVPGLLFTYAQQQVVGDWNIAAGTKFQLTSGFSFAGWVRVGKWMGDCDRVFDFGTASIPSARLHRNGDSTLRIAFNALDLCDFPGFWPAVGQWVHIAVSVNSEGTCTAYRDGCFFQTASFNKAPCNIQWCDAPNYYVGKSSSEDEPDSDMAMCKLGWYGTALPEKIVSNLASDSPERWESQHVKELMLTNQCMPKLQVFSRQELVPRFIGAYRHRRTRVDETHRRAMTLPQLFNLGEFIRDMLASCEIVDPHPTFSVGRIAWQSVNLYHICDLFVIPMTTPCRCAFMELVAEGPQDPWWFMSHWWGTPFRDTLEMLRFHNLHRRQPPTIPYWICTFANNQHDLSELNQLDLRQTPFVRAIMSPTCQGTVMIMDKTATPFRRSWCTLENYVTTTTTGKKLDIAALIDENSQSVLDEDRGWMKIDSIVPALLTDDGSGNLVRSVGDSRVGLQFPPQVAHAAVRTDICSADASNISDKKAILRLIAGETSSDVEPPSSSPHYDKVNLAIRRIFGPGALRGAALNCDVEEARRLLEVGLASVTDEDHTGRTPLTIAAQNLTGEADESRRVPLVQLLLKSRANPNHVGTDLGITPLHRASFWNLPETVDLLVNARADPNVQRDCDCRQTHPGGLSPLHLAISNGSASAVARLIKLGAKVEENVKEMVSELLQDLQHGRQSRAIGYNAFMLKTDIGPPNRVSIH</sequence>
<evidence type="ECO:0000256" key="1">
    <source>
        <dbReference type="ARBA" id="ARBA00022737"/>
    </source>
</evidence>
<dbReference type="SUPFAM" id="SSF48403">
    <property type="entry name" value="Ankyrin repeat"/>
    <property type="match status" value="1"/>
</dbReference>
<dbReference type="CDD" id="cd00051">
    <property type="entry name" value="EFh"/>
    <property type="match status" value="1"/>
</dbReference>
<dbReference type="PANTHER" id="PTHR24189:SF50">
    <property type="entry name" value="ANKYRIN REPEAT AND SOCS BOX PROTEIN 2"/>
    <property type="match status" value="1"/>
</dbReference>
<dbReference type="InterPro" id="IPR011992">
    <property type="entry name" value="EF-hand-dom_pair"/>
</dbReference>
<keyword evidence="7" id="KW-1185">Reference proteome</keyword>
<feature type="repeat" description="ANK" evidence="4">
    <location>
        <begin position="704"/>
        <end position="736"/>
    </location>
</feature>
<dbReference type="SUPFAM" id="SSF49899">
    <property type="entry name" value="Concanavalin A-like lectins/glucanases"/>
    <property type="match status" value="1"/>
</dbReference>
<evidence type="ECO:0000259" key="5">
    <source>
        <dbReference type="PROSITE" id="PS50222"/>
    </source>
</evidence>
<dbReference type="Pfam" id="PF13499">
    <property type="entry name" value="EF-hand_7"/>
    <property type="match status" value="1"/>
</dbReference>
<evidence type="ECO:0000256" key="3">
    <source>
        <dbReference type="ARBA" id="ARBA00023043"/>
    </source>
</evidence>
<dbReference type="InterPro" id="IPR050745">
    <property type="entry name" value="Multifunctional_regulatory"/>
</dbReference>
<evidence type="ECO:0000256" key="4">
    <source>
        <dbReference type="PROSITE-ProRule" id="PRU00023"/>
    </source>
</evidence>
<reference evidence="6" key="1">
    <citation type="submission" date="2021-02" db="EMBL/GenBank/DDBJ databases">
        <authorList>
            <person name="Dougan E. K."/>
            <person name="Rhodes N."/>
            <person name="Thang M."/>
            <person name="Chan C."/>
        </authorList>
    </citation>
    <scope>NUCLEOTIDE SEQUENCE</scope>
</reference>
<feature type="domain" description="EF-hand" evidence="5">
    <location>
        <begin position="3"/>
        <end position="38"/>
    </location>
</feature>
<dbReference type="EMBL" id="CAJNNV010002013">
    <property type="protein sequence ID" value="CAE8586326.1"/>
    <property type="molecule type" value="Genomic_DNA"/>
</dbReference>
<keyword evidence="2" id="KW-0106">Calcium</keyword>
<protein>
    <recommendedName>
        <fullName evidence="5">EF-hand domain-containing protein</fullName>
    </recommendedName>
</protein>
<dbReference type="SMART" id="SM00248">
    <property type="entry name" value="ANK"/>
    <property type="match status" value="3"/>
</dbReference>
<accession>A0A813DEL4</accession>
<dbReference type="InterPro" id="IPR013320">
    <property type="entry name" value="ConA-like_dom_sf"/>
</dbReference>
<dbReference type="Gene3D" id="1.10.238.10">
    <property type="entry name" value="EF-hand"/>
    <property type="match status" value="1"/>
</dbReference>
<dbReference type="PROSITE" id="PS50297">
    <property type="entry name" value="ANK_REP_REGION"/>
    <property type="match status" value="1"/>
</dbReference>
<dbReference type="InterPro" id="IPR018247">
    <property type="entry name" value="EF_Hand_1_Ca_BS"/>
</dbReference>
<dbReference type="PROSITE" id="PS50088">
    <property type="entry name" value="ANK_REPEAT"/>
    <property type="match status" value="2"/>
</dbReference>
<dbReference type="OrthoDB" id="26525at2759"/>
<dbReference type="InterPro" id="IPR036770">
    <property type="entry name" value="Ankyrin_rpt-contain_sf"/>
</dbReference>
<dbReference type="Gene3D" id="1.25.40.20">
    <property type="entry name" value="Ankyrin repeat-containing domain"/>
    <property type="match status" value="1"/>
</dbReference>
<dbReference type="Pfam" id="PF13385">
    <property type="entry name" value="Laminin_G_3"/>
    <property type="match status" value="1"/>
</dbReference>
<dbReference type="GO" id="GO:0005509">
    <property type="term" value="F:calcium ion binding"/>
    <property type="evidence" value="ECO:0007669"/>
    <property type="project" value="InterPro"/>
</dbReference>
<dbReference type="PROSITE" id="PS00018">
    <property type="entry name" value="EF_HAND_1"/>
    <property type="match status" value="2"/>
</dbReference>
<name>A0A813DEL4_POLGL</name>
<dbReference type="SMART" id="SM00054">
    <property type="entry name" value="EFh"/>
    <property type="match status" value="2"/>
</dbReference>
<proteinExistence type="predicted"/>
<dbReference type="Proteomes" id="UP000654075">
    <property type="component" value="Unassembled WGS sequence"/>
</dbReference>
<dbReference type="Gene3D" id="2.60.120.200">
    <property type="match status" value="1"/>
</dbReference>
<keyword evidence="1" id="KW-0677">Repeat</keyword>
<evidence type="ECO:0000313" key="7">
    <source>
        <dbReference type="Proteomes" id="UP000654075"/>
    </source>
</evidence>
<dbReference type="SUPFAM" id="SSF47473">
    <property type="entry name" value="EF-hand"/>
    <property type="match status" value="1"/>
</dbReference>
<evidence type="ECO:0000256" key="2">
    <source>
        <dbReference type="ARBA" id="ARBA00022837"/>
    </source>
</evidence>
<comment type="caution">
    <text evidence="6">The sequence shown here is derived from an EMBL/GenBank/DDBJ whole genome shotgun (WGS) entry which is preliminary data.</text>
</comment>